<evidence type="ECO:0000256" key="7">
    <source>
        <dbReference type="SAM" id="Phobius"/>
    </source>
</evidence>
<keyword evidence="4 8" id="KW-0418">Kinase</keyword>
<dbReference type="PANTHER" id="PTHR24421:SF10">
    <property type="entry name" value="NITRATE_NITRITE SENSOR PROTEIN NARQ"/>
    <property type="match status" value="1"/>
</dbReference>
<dbReference type="GO" id="GO:0004673">
    <property type="term" value="F:protein histidine kinase activity"/>
    <property type="evidence" value="ECO:0007669"/>
    <property type="project" value="UniProtKB-EC"/>
</dbReference>
<dbReference type="PANTHER" id="PTHR24421">
    <property type="entry name" value="NITRATE/NITRITE SENSOR PROTEIN NARX-RELATED"/>
    <property type="match status" value="1"/>
</dbReference>
<sequence length="502" mass="53343">MPDRARHATHPCPIRPVRVAASRGMMDSMSSMSTPTDIPVRTRRWCTALMVPIASFMNLLQVAYAANNATQSSPWFVWLTLCTLLAIPSGLVLLARNEHPVGTFWTACALSVLLPFGSTMTLMALSALIARRNDQRTIGWAMAAGTGTAVACQLTDALRAPDASIWQLVFARPGTGPSYNVPVETMVTQPVLVAVTIAAGVAMSVAAMFIGFYIRQRAAAHLAHEQATAAESHMTTLRQDLDARAFADAVAAEAHDTLAHSLSLLALNASALQAGVHRLATQMEDSPEAEDWLPQMRQLSVSAQDIRRQAAGALDEAHMVIDTLRHPDAHRELFEPTDGTALTREALDALVGDVRAAGMQLNTWIDVRSLGSLDEGVGKLAYRVVQEGLTNARRHAPGAPVSLQVDAGPAAGIHVHVSNPTGAPASTAPMPARAPTATASGREAAPAGRPAGRSGTGLAGLAERVRQCGGQCRYGFDAHRVFHLDVMLPWSPQTERTAADEA</sequence>
<evidence type="ECO:0000256" key="2">
    <source>
        <dbReference type="ARBA" id="ARBA00012438"/>
    </source>
</evidence>
<reference evidence="8 9" key="1">
    <citation type="submission" date="2014-03" db="EMBL/GenBank/DDBJ databases">
        <title>Genomics of Bifidobacteria.</title>
        <authorList>
            <person name="Ventura M."/>
            <person name="Milani C."/>
            <person name="Lugli G.A."/>
        </authorList>
    </citation>
    <scope>NUCLEOTIDE SEQUENCE [LARGE SCALE GENOMIC DNA]</scope>
    <source>
        <strain evidence="8 9">LMG 10738</strain>
    </source>
</reference>
<evidence type="ECO:0000313" key="9">
    <source>
        <dbReference type="Proteomes" id="UP000029067"/>
    </source>
</evidence>
<keyword evidence="5" id="KW-0902">Two-component regulatory system</keyword>
<evidence type="ECO:0000256" key="3">
    <source>
        <dbReference type="ARBA" id="ARBA00022679"/>
    </source>
</evidence>
<feature type="transmembrane region" description="Helical" evidence="7">
    <location>
        <begin position="191"/>
        <end position="214"/>
    </location>
</feature>
<keyword evidence="7" id="KW-0472">Membrane</keyword>
<dbReference type="InterPro" id="IPR050482">
    <property type="entry name" value="Sensor_HK_TwoCompSys"/>
</dbReference>
<protein>
    <recommendedName>
        <fullName evidence="2">histidine kinase</fullName>
        <ecNumber evidence="2">2.7.13.3</ecNumber>
    </recommendedName>
</protein>
<feature type="transmembrane region" description="Helical" evidence="7">
    <location>
        <begin position="107"/>
        <end position="130"/>
    </location>
</feature>
<keyword evidence="9" id="KW-1185">Reference proteome</keyword>
<evidence type="ECO:0000256" key="5">
    <source>
        <dbReference type="ARBA" id="ARBA00023012"/>
    </source>
</evidence>
<feature type="region of interest" description="Disordered" evidence="6">
    <location>
        <begin position="420"/>
        <end position="456"/>
    </location>
</feature>
<comment type="catalytic activity">
    <reaction evidence="1">
        <text>ATP + protein L-histidine = ADP + protein N-phospho-L-histidine.</text>
        <dbReference type="EC" id="2.7.13.3"/>
    </reaction>
</comment>
<proteinExistence type="predicted"/>
<dbReference type="EC" id="2.7.13.3" evidence="2"/>
<keyword evidence="3" id="KW-0808">Transferase</keyword>
<keyword evidence="7" id="KW-1133">Transmembrane helix</keyword>
<evidence type="ECO:0000256" key="1">
    <source>
        <dbReference type="ARBA" id="ARBA00000085"/>
    </source>
</evidence>
<comment type="caution">
    <text evidence="8">The sequence shown here is derived from an EMBL/GenBank/DDBJ whole genome shotgun (WGS) entry which is preliminary data.</text>
</comment>
<keyword evidence="7" id="KW-0812">Transmembrane</keyword>
<evidence type="ECO:0000256" key="4">
    <source>
        <dbReference type="ARBA" id="ARBA00022777"/>
    </source>
</evidence>
<dbReference type="EMBL" id="JGYV01000021">
    <property type="protein sequence ID" value="KFI60287.1"/>
    <property type="molecule type" value="Genomic_DNA"/>
</dbReference>
<dbReference type="CDD" id="cd16917">
    <property type="entry name" value="HATPase_UhpB-NarQ-NarX-like"/>
    <property type="match status" value="1"/>
</dbReference>
<name>A0A087AND7_9BIFI</name>
<dbReference type="AlphaFoldDB" id="A0A087AND7"/>
<accession>A0A087AND7</accession>
<feature type="transmembrane region" description="Helical" evidence="7">
    <location>
        <begin position="75"/>
        <end position="95"/>
    </location>
</feature>
<evidence type="ECO:0000256" key="6">
    <source>
        <dbReference type="SAM" id="MobiDB-lite"/>
    </source>
</evidence>
<dbReference type="Gene3D" id="3.30.565.10">
    <property type="entry name" value="Histidine kinase-like ATPase, C-terminal domain"/>
    <property type="match status" value="1"/>
</dbReference>
<organism evidence="8 9">
    <name type="scientific">Bifidobacterium cuniculi</name>
    <dbReference type="NCBI Taxonomy" id="1688"/>
    <lineage>
        <taxon>Bacteria</taxon>
        <taxon>Bacillati</taxon>
        <taxon>Actinomycetota</taxon>
        <taxon>Actinomycetes</taxon>
        <taxon>Bifidobacteriales</taxon>
        <taxon>Bifidobacteriaceae</taxon>
        <taxon>Bifidobacterium</taxon>
    </lineage>
</organism>
<dbReference type="Proteomes" id="UP000029067">
    <property type="component" value="Unassembled WGS sequence"/>
</dbReference>
<feature type="compositionally biased region" description="Low complexity" evidence="6">
    <location>
        <begin position="423"/>
        <end position="453"/>
    </location>
</feature>
<dbReference type="GO" id="GO:0000160">
    <property type="term" value="P:phosphorelay signal transduction system"/>
    <property type="evidence" value="ECO:0007669"/>
    <property type="project" value="UniProtKB-KW"/>
</dbReference>
<dbReference type="STRING" id="1688.BCUN_1451"/>
<dbReference type="InterPro" id="IPR036890">
    <property type="entry name" value="HATPase_C_sf"/>
</dbReference>
<gene>
    <name evidence="8" type="ORF">BCUN_1451</name>
</gene>
<evidence type="ECO:0000313" key="8">
    <source>
        <dbReference type="EMBL" id="KFI60287.1"/>
    </source>
</evidence>
<dbReference type="eggNOG" id="COG4585">
    <property type="taxonomic scope" value="Bacteria"/>
</dbReference>